<organism evidence="3 4">
    <name type="scientific">Cladobotryum mycophilum</name>
    <dbReference type="NCBI Taxonomy" id="491253"/>
    <lineage>
        <taxon>Eukaryota</taxon>
        <taxon>Fungi</taxon>
        <taxon>Dikarya</taxon>
        <taxon>Ascomycota</taxon>
        <taxon>Pezizomycotina</taxon>
        <taxon>Sordariomycetes</taxon>
        <taxon>Hypocreomycetidae</taxon>
        <taxon>Hypocreales</taxon>
        <taxon>Hypocreaceae</taxon>
        <taxon>Cladobotryum</taxon>
    </lineage>
</organism>
<dbReference type="Gene3D" id="3.90.550.50">
    <property type="match status" value="1"/>
</dbReference>
<dbReference type="Proteomes" id="UP001338125">
    <property type="component" value="Unassembled WGS sequence"/>
</dbReference>
<evidence type="ECO:0000313" key="4">
    <source>
        <dbReference type="Proteomes" id="UP001338125"/>
    </source>
</evidence>
<evidence type="ECO:0008006" key="5">
    <source>
        <dbReference type="Google" id="ProtNLM"/>
    </source>
</evidence>
<dbReference type="EMBL" id="JAVFKD010000001">
    <property type="protein sequence ID" value="KAK5998594.1"/>
    <property type="molecule type" value="Genomic_DNA"/>
</dbReference>
<evidence type="ECO:0000256" key="1">
    <source>
        <dbReference type="SAM" id="MobiDB-lite"/>
    </source>
</evidence>
<evidence type="ECO:0000313" key="3">
    <source>
        <dbReference type="EMBL" id="KAK5998594.1"/>
    </source>
</evidence>
<keyword evidence="2" id="KW-0812">Transmembrane</keyword>
<accession>A0ABR0T2D7</accession>
<keyword evidence="2" id="KW-1133">Transmembrane helix</keyword>
<keyword evidence="4" id="KW-1185">Reference proteome</keyword>
<reference evidence="3 4" key="1">
    <citation type="submission" date="2024-01" db="EMBL/GenBank/DDBJ databases">
        <title>Complete genome of Cladobotryum mycophilum ATHUM6906.</title>
        <authorList>
            <person name="Christinaki A.C."/>
            <person name="Myridakis A.I."/>
            <person name="Kouvelis V.N."/>
        </authorList>
    </citation>
    <scope>NUCLEOTIDE SEQUENCE [LARGE SCALE GENOMIC DNA]</scope>
    <source>
        <strain evidence="3 4">ATHUM6906</strain>
    </source>
</reference>
<comment type="caution">
    <text evidence="3">The sequence shown here is derived from an EMBL/GenBank/DDBJ whole genome shotgun (WGS) entry which is preliminary data.</text>
</comment>
<evidence type="ECO:0000256" key="2">
    <source>
        <dbReference type="SAM" id="Phobius"/>
    </source>
</evidence>
<gene>
    <name evidence="3" type="ORF">PT974_00975</name>
</gene>
<feature type="compositionally biased region" description="Basic and acidic residues" evidence="1">
    <location>
        <begin position="430"/>
        <end position="443"/>
    </location>
</feature>
<keyword evidence="2" id="KW-0472">Membrane</keyword>
<feature type="region of interest" description="Disordered" evidence="1">
    <location>
        <begin position="430"/>
        <end position="449"/>
    </location>
</feature>
<proteinExistence type="predicted"/>
<sequence length="516" mass="58225">MLFAKGLPSLQLRFILVLAIFASFLIFVKTFYFLKEPLLDVAVTTTAATTTTTTRADGPLPEEQYLARLSHEFKLTNETEWLAWKIQHSKEASAWTTVNNVRTKFGARSKVVVTGLPNPTDILVTNQMKLPVSASSLPSRPDASEFVFGITTTYAKLMERDGAKMKSWTRWLTKDGKKSNGASLIVMLDQALDEQLKEVEEILSANGINAQVSATEEPMSIARRYHELTKLMKSFGGAVVAAKGHVKKWFALVEDDIFIPNLSYLQDRLSTYQSSAQLYIGMPSEREDWEVIDGNLTTTFGGGAVFLTRPALFQLSHLSCLNPPEHHARFHGKRWDILLQECLTKNTPMRMYTLPGFYSPEDNQANLQGDPYESGVQPLTLHHHFDRHGLDVNMAHMVTNACGNSCFMQRYRFKDNWVLVNGVSISQYLDGHENDSQDNENHARPSMPDQIVIDDSAVDRKTLKLSPDNRKVWRFADSVMSDDGAVWQAYIRRAHKTSDAEIDSVIVLVWEKDNSQ</sequence>
<dbReference type="PANTHER" id="PTHR10811">
    <property type="entry name" value="FRINGE-RELATED"/>
    <property type="match status" value="1"/>
</dbReference>
<name>A0ABR0T2D7_9HYPO</name>
<protein>
    <recommendedName>
        <fullName evidence="5">Glycosyltransferase family 31 protein</fullName>
    </recommendedName>
</protein>
<feature type="transmembrane region" description="Helical" evidence="2">
    <location>
        <begin position="12"/>
        <end position="34"/>
    </location>
</feature>